<dbReference type="EMBL" id="JBANRG010000006">
    <property type="protein sequence ID" value="KAK7465286.1"/>
    <property type="molecule type" value="Genomic_DNA"/>
</dbReference>
<gene>
    <name evidence="1" type="ORF">VKT23_005265</name>
</gene>
<reference evidence="1 2" key="1">
    <citation type="submission" date="2024-01" db="EMBL/GenBank/DDBJ databases">
        <title>A draft genome for the cacao thread blight pathogen Marasmiellus scandens.</title>
        <authorList>
            <person name="Baruah I.K."/>
            <person name="Leung J."/>
            <person name="Bukari Y."/>
            <person name="Amoako-Attah I."/>
            <person name="Meinhardt L.W."/>
            <person name="Bailey B.A."/>
            <person name="Cohen S.P."/>
        </authorList>
    </citation>
    <scope>NUCLEOTIDE SEQUENCE [LARGE SCALE GENOMIC DNA]</scope>
    <source>
        <strain evidence="1 2">GH-19</strain>
    </source>
</reference>
<dbReference type="Proteomes" id="UP001498398">
    <property type="component" value="Unassembled WGS sequence"/>
</dbReference>
<protein>
    <submittedName>
        <fullName evidence="1">Uncharacterized protein</fullName>
    </submittedName>
</protein>
<keyword evidence="2" id="KW-1185">Reference proteome</keyword>
<accession>A0ABR1JSY8</accession>
<proteinExistence type="predicted"/>
<sequence>MVDALFFCPRLQKLETSVHVIHALGCTSKEVVRHDSLRELTLRFDTFTSISGSLRTVQLPNLLSVELFSKSSPHAEFPSSGPASVRLGPNGHLSWLPDDFLFFLKNSACSLTSLSFRTFKLTDYDLGRIFELTPSLAHFSLREYGVSLGTGLLSSLTRSQENPIPLLPQLSHLEVHWHEHEHKPDDVLRLVAMVESRTHSKDIGFEGARMRKFALNFKYDLTQRGYLVGSEFLSRMKALYVSDGVDVSLTLAGEPITLSSR</sequence>
<organism evidence="1 2">
    <name type="scientific">Marasmiellus scandens</name>
    <dbReference type="NCBI Taxonomy" id="2682957"/>
    <lineage>
        <taxon>Eukaryota</taxon>
        <taxon>Fungi</taxon>
        <taxon>Dikarya</taxon>
        <taxon>Basidiomycota</taxon>
        <taxon>Agaricomycotina</taxon>
        <taxon>Agaricomycetes</taxon>
        <taxon>Agaricomycetidae</taxon>
        <taxon>Agaricales</taxon>
        <taxon>Marasmiineae</taxon>
        <taxon>Omphalotaceae</taxon>
        <taxon>Marasmiellus</taxon>
    </lineage>
</organism>
<name>A0ABR1JSY8_9AGAR</name>
<comment type="caution">
    <text evidence="1">The sequence shown here is derived from an EMBL/GenBank/DDBJ whole genome shotgun (WGS) entry which is preliminary data.</text>
</comment>
<evidence type="ECO:0000313" key="1">
    <source>
        <dbReference type="EMBL" id="KAK7465286.1"/>
    </source>
</evidence>
<evidence type="ECO:0000313" key="2">
    <source>
        <dbReference type="Proteomes" id="UP001498398"/>
    </source>
</evidence>